<dbReference type="PANTHER" id="PTHR36964:SF1">
    <property type="entry name" value="PROTEIN-METHIONINE-SULFOXIDE REDUCTASE HEME-BINDING SUBUNIT MSRQ"/>
    <property type="match status" value="1"/>
</dbReference>
<evidence type="ECO:0000256" key="1">
    <source>
        <dbReference type="ARBA" id="ARBA00004141"/>
    </source>
</evidence>
<dbReference type="HAMAP" id="MF_01207">
    <property type="entry name" value="MsrQ"/>
    <property type="match status" value="1"/>
</dbReference>
<comment type="similarity">
    <text evidence="8">Belongs to the MsrQ family.</text>
</comment>
<dbReference type="NCBIfam" id="NF003831">
    <property type="entry name" value="PRK05419.1-2"/>
    <property type="match status" value="1"/>
</dbReference>
<feature type="transmembrane region" description="Helical" evidence="8">
    <location>
        <begin position="106"/>
        <end position="130"/>
    </location>
</feature>
<evidence type="ECO:0000256" key="2">
    <source>
        <dbReference type="ARBA" id="ARBA00022448"/>
    </source>
</evidence>
<dbReference type="RefSeq" id="WP_214507739.1">
    <property type="nucleotide sequence ID" value="NZ_JAHEPS010000005.1"/>
</dbReference>
<dbReference type="EMBL" id="JAHEPS010000005">
    <property type="protein sequence ID" value="MBT1445542.1"/>
    <property type="molecule type" value="Genomic_DNA"/>
</dbReference>
<comment type="function">
    <text evidence="8">Part of the MsrPQ system that repairs oxidized periplasmic proteins containing methionine sulfoxide residues (Met-O), using respiratory chain electrons. Thus protects these proteins from oxidative-stress damage caused by reactive species of oxygen and chlorine generated by the host defense mechanisms. MsrPQ is essential for the maintenance of envelope integrity under bleach stress, rescuing a wide series of structurally unrelated periplasmic proteins from methionine oxidation. MsrQ provides electrons for reduction to the reductase catalytic subunit MsrP, using the quinone pool of the respiratory chain.</text>
</comment>
<comment type="subcellular location">
    <subcellularLocation>
        <location evidence="8">Cell membrane</location>
        <topology evidence="8">Multi-pass membrane protein</topology>
    </subcellularLocation>
    <subcellularLocation>
        <location evidence="1">Membrane</location>
        <topology evidence="1">Multi-pass membrane protein</topology>
    </subcellularLocation>
</comment>
<dbReference type="InterPro" id="IPR013130">
    <property type="entry name" value="Fe3_Rdtase_TM_dom"/>
</dbReference>
<organism evidence="11 12">
    <name type="scientific">Shewanella jiangmenensis</name>
    <dbReference type="NCBI Taxonomy" id="2837387"/>
    <lineage>
        <taxon>Bacteria</taxon>
        <taxon>Pseudomonadati</taxon>
        <taxon>Pseudomonadota</taxon>
        <taxon>Gammaproteobacteria</taxon>
        <taxon>Alteromonadales</taxon>
        <taxon>Shewanellaceae</taxon>
        <taxon>Shewanella</taxon>
    </lineage>
</organism>
<protein>
    <recommendedName>
        <fullName evidence="8">Protein-methionine-sulfoxide reductase heme-binding subunit MsrQ</fullName>
    </recommendedName>
    <alternativeName>
        <fullName evidence="8">Flavocytochrome MsrQ</fullName>
    </alternativeName>
</protein>
<evidence type="ECO:0000256" key="6">
    <source>
        <dbReference type="ARBA" id="ARBA00023004"/>
    </source>
</evidence>
<feature type="transmembrane region" description="Helical" evidence="8">
    <location>
        <begin position="174"/>
        <end position="192"/>
    </location>
</feature>
<keyword evidence="5 8" id="KW-1133">Transmembrane helix</keyword>
<comment type="cofactor">
    <cofactor evidence="8">
        <name>heme b</name>
        <dbReference type="ChEBI" id="CHEBI:60344"/>
    </cofactor>
    <text evidence="8">Binds 1 heme b (iron(II)-protoporphyrin IX) group per subunit.</text>
</comment>
<keyword evidence="2 8" id="KW-0813">Transport</keyword>
<keyword evidence="8" id="KW-1003">Cell membrane</keyword>
<evidence type="ECO:0000256" key="8">
    <source>
        <dbReference type="HAMAP-Rule" id="MF_01207"/>
    </source>
</evidence>
<keyword evidence="7 8" id="KW-0472">Membrane</keyword>
<keyword evidence="8" id="KW-0249">Electron transport</keyword>
<feature type="transmembrane region" description="Helical" evidence="8">
    <location>
        <begin position="198"/>
        <end position="214"/>
    </location>
</feature>
<accession>A0ABS5V506</accession>
<feature type="domain" description="Ferric oxidoreductase" evidence="10">
    <location>
        <begin position="80"/>
        <end position="186"/>
    </location>
</feature>
<evidence type="ECO:0000259" key="10">
    <source>
        <dbReference type="Pfam" id="PF01794"/>
    </source>
</evidence>
<name>A0ABS5V506_9GAMM</name>
<evidence type="ECO:0000256" key="9">
    <source>
        <dbReference type="SAM" id="MobiDB-lite"/>
    </source>
</evidence>
<sequence length="230" mass="25547">MSAAPEKVAASPSITPASRSTPRRQPRRLSRRALLWFKGALHLVFSLPLLWLIYGVNQGLLGGDPVQYLIHFTGKGALNILLVTLLVSPLAKALQAGFLLECRRLIGLWSFAYAGLHLAIFISLDLLFAFNLLFSEVIKRPYLVVGMLAFIVLLLLAVTSFNRLRRRMGKGWQLLHNLIYLAAPVIVLHYAWSVKSGLIEPMLYGAAVAVLLWIRRAKLVAIVTSARRAV</sequence>
<keyword evidence="8" id="KW-0288">FMN</keyword>
<comment type="caution">
    <text evidence="11">The sequence shown here is derived from an EMBL/GenBank/DDBJ whole genome shotgun (WGS) entry which is preliminary data.</text>
</comment>
<evidence type="ECO:0000256" key="4">
    <source>
        <dbReference type="ARBA" id="ARBA00022692"/>
    </source>
</evidence>
<keyword evidence="6 8" id="KW-0408">Iron</keyword>
<comment type="cofactor">
    <cofactor evidence="8">
        <name>FMN</name>
        <dbReference type="ChEBI" id="CHEBI:58210"/>
    </cofactor>
    <text evidence="8">Binds 1 FMN per subunit.</text>
</comment>
<comment type="subunit">
    <text evidence="8">Heterodimer of a catalytic subunit (MsrP) and a heme-binding subunit (MsrQ).</text>
</comment>
<feature type="transmembrane region" description="Helical" evidence="8">
    <location>
        <begin position="76"/>
        <end position="94"/>
    </location>
</feature>
<feature type="region of interest" description="Disordered" evidence="9">
    <location>
        <begin position="1"/>
        <end position="25"/>
    </location>
</feature>
<keyword evidence="8" id="KW-0479">Metal-binding</keyword>
<evidence type="ECO:0000256" key="5">
    <source>
        <dbReference type="ARBA" id="ARBA00022989"/>
    </source>
</evidence>
<feature type="transmembrane region" description="Helical" evidence="8">
    <location>
        <begin position="142"/>
        <end position="162"/>
    </location>
</feature>
<keyword evidence="3 8" id="KW-0349">Heme</keyword>
<proteinExistence type="inferred from homology"/>
<gene>
    <name evidence="8 11" type="primary">msrQ</name>
    <name evidence="11" type="ORF">KJI95_13550</name>
</gene>
<keyword evidence="8" id="KW-0285">Flavoprotein</keyword>
<dbReference type="InterPro" id="IPR022837">
    <property type="entry name" value="MsrQ-like"/>
</dbReference>
<keyword evidence="4 8" id="KW-0812">Transmembrane</keyword>
<reference evidence="11 12" key="1">
    <citation type="submission" date="2021-05" db="EMBL/GenBank/DDBJ databases">
        <title>Shewanella sp. JM162201.</title>
        <authorList>
            <person name="Xu S."/>
            <person name="Li A."/>
        </authorList>
    </citation>
    <scope>NUCLEOTIDE SEQUENCE [LARGE SCALE GENOMIC DNA]</scope>
    <source>
        <strain evidence="11 12">JM162201</strain>
    </source>
</reference>
<evidence type="ECO:0000256" key="7">
    <source>
        <dbReference type="ARBA" id="ARBA00023136"/>
    </source>
</evidence>
<evidence type="ECO:0000313" key="12">
    <source>
        <dbReference type="Proteomes" id="UP001195903"/>
    </source>
</evidence>
<keyword evidence="12" id="KW-1185">Reference proteome</keyword>
<dbReference type="Pfam" id="PF01794">
    <property type="entry name" value="Ferric_reduct"/>
    <property type="match status" value="1"/>
</dbReference>
<evidence type="ECO:0000313" key="11">
    <source>
        <dbReference type="EMBL" id="MBT1445542.1"/>
    </source>
</evidence>
<dbReference type="PANTHER" id="PTHR36964">
    <property type="entry name" value="PROTEIN-METHIONINE-SULFOXIDE REDUCTASE HEME-BINDING SUBUNIT MSRQ"/>
    <property type="match status" value="1"/>
</dbReference>
<dbReference type="Proteomes" id="UP001195903">
    <property type="component" value="Unassembled WGS sequence"/>
</dbReference>
<evidence type="ECO:0000256" key="3">
    <source>
        <dbReference type="ARBA" id="ARBA00022617"/>
    </source>
</evidence>
<feature type="transmembrane region" description="Helical" evidence="8">
    <location>
        <begin position="33"/>
        <end position="56"/>
    </location>
</feature>